<sequence>MKKILFVALLAFGCASMTMAFPHKHRRMSRQEMVSKQAKAAQDKGVEAYSDTTSGAKDEADSLLAAATGQAGKQHVVTDDLDDDFGSNFLSRMFSDRQIINALFAVFLLCIIFVMPFVVIIMLIRYFIKRHNDNVLLAEKAIEKGYPLSSLPTAGKWNVYYNQKQWEKGVRQIFVGAGLMVLALCLRNAALFGVGALVIFMGIGQLVIRRGVQKQLETERDVPQPPVAEKPADAAPKAAEEEKADDTFDPQI</sequence>
<evidence type="ECO:0000313" key="5">
    <source>
        <dbReference type="EMBL" id="SJZ96421.1"/>
    </source>
</evidence>
<dbReference type="AlphaFoldDB" id="A0A1T4PYT7"/>
<evidence type="ECO:0000313" key="6">
    <source>
        <dbReference type="Proteomes" id="UP000190065"/>
    </source>
</evidence>
<dbReference type="InterPro" id="IPR046216">
    <property type="entry name" value="DUF6249"/>
</dbReference>
<feature type="compositionally biased region" description="Acidic residues" evidence="1">
    <location>
        <begin position="242"/>
        <end position="252"/>
    </location>
</feature>
<evidence type="ECO:0000256" key="2">
    <source>
        <dbReference type="SAM" id="Phobius"/>
    </source>
</evidence>
<gene>
    <name evidence="5" type="ORF">SAMN02745202_01609</name>
</gene>
<dbReference type="STRING" id="28136.SAMN02745202_01609"/>
<keyword evidence="2" id="KW-0472">Membrane</keyword>
<dbReference type="Proteomes" id="UP000190065">
    <property type="component" value="Unassembled WGS sequence"/>
</dbReference>
<keyword evidence="3" id="KW-0732">Signal</keyword>
<organism evidence="5 6">
    <name type="scientific">Segatella oulorum</name>
    <dbReference type="NCBI Taxonomy" id="28136"/>
    <lineage>
        <taxon>Bacteria</taxon>
        <taxon>Pseudomonadati</taxon>
        <taxon>Bacteroidota</taxon>
        <taxon>Bacteroidia</taxon>
        <taxon>Bacteroidales</taxon>
        <taxon>Prevotellaceae</taxon>
        <taxon>Segatella</taxon>
    </lineage>
</organism>
<keyword evidence="2" id="KW-1133">Transmembrane helix</keyword>
<dbReference type="EMBL" id="FUXK01000018">
    <property type="protein sequence ID" value="SJZ96421.1"/>
    <property type="molecule type" value="Genomic_DNA"/>
</dbReference>
<feature type="domain" description="DUF6249" evidence="4">
    <location>
        <begin position="106"/>
        <end position="209"/>
    </location>
</feature>
<protein>
    <recommendedName>
        <fullName evidence="4">DUF6249 domain-containing protein</fullName>
    </recommendedName>
</protein>
<evidence type="ECO:0000256" key="1">
    <source>
        <dbReference type="SAM" id="MobiDB-lite"/>
    </source>
</evidence>
<reference evidence="5 6" key="1">
    <citation type="submission" date="2017-02" db="EMBL/GenBank/DDBJ databases">
        <authorList>
            <person name="Peterson S.W."/>
        </authorList>
    </citation>
    <scope>NUCLEOTIDE SEQUENCE [LARGE SCALE GENOMIC DNA]</scope>
    <source>
        <strain evidence="5 6">ATCC 43324</strain>
    </source>
</reference>
<feature type="chain" id="PRO_5010549933" description="DUF6249 domain-containing protein" evidence="3">
    <location>
        <begin position="21"/>
        <end position="252"/>
    </location>
</feature>
<dbReference type="RefSeq" id="WP_025070405.1">
    <property type="nucleotide sequence ID" value="NZ_FUXK01000018.1"/>
</dbReference>
<accession>A0A1T4PYT7</accession>
<feature type="region of interest" description="Disordered" evidence="1">
    <location>
        <begin position="217"/>
        <end position="252"/>
    </location>
</feature>
<evidence type="ECO:0000259" key="4">
    <source>
        <dbReference type="Pfam" id="PF19762"/>
    </source>
</evidence>
<feature type="signal peptide" evidence="3">
    <location>
        <begin position="1"/>
        <end position="20"/>
    </location>
</feature>
<feature type="transmembrane region" description="Helical" evidence="2">
    <location>
        <begin position="99"/>
        <end position="124"/>
    </location>
</feature>
<proteinExistence type="predicted"/>
<dbReference type="eggNOG" id="ENOG5033CAQ">
    <property type="taxonomic scope" value="Bacteria"/>
</dbReference>
<dbReference type="Pfam" id="PF19762">
    <property type="entry name" value="DUF6249"/>
    <property type="match status" value="1"/>
</dbReference>
<evidence type="ECO:0000256" key="3">
    <source>
        <dbReference type="SAM" id="SignalP"/>
    </source>
</evidence>
<name>A0A1T4PYT7_9BACT</name>
<keyword evidence="2" id="KW-0812">Transmembrane</keyword>
<feature type="transmembrane region" description="Helical" evidence="2">
    <location>
        <begin position="173"/>
        <end position="203"/>
    </location>
</feature>